<feature type="transmembrane region" description="Helical" evidence="8">
    <location>
        <begin position="72"/>
        <end position="98"/>
    </location>
</feature>
<dbReference type="Proteomes" id="UP001601059">
    <property type="component" value="Unassembled WGS sequence"/>
</dbReference>
<dbReference type="RefSeq" id="WP_389361354.1">
    <property type="nucleotide sequence ID" value="NZ_JBIACK010000005.1"/>
</dbReference>
<evidence type="ECO:0000313" key="9">
    <source>
        <dbReference type="EMBL" id="MFE8701388.1"/>
    </source>
</evidence>
<keyword evidence="10" id="KW-1185">Reference proteome</keyword>
<keyword evidence="5 8" id="KW-0812">Transmembrane</keyword>
<comment type="similarity">
    <text evidence="2">Belongs to the amino acid-polyamine-organocation (APC) superfamily. Spore germination protein (SGP) (TC 2.A.3.9) family.</text>
</comment>
<evidence type="ECO:0000256" key="8">
    <source>
        <dbReference type="SAM" id="Phobius"/>
    </source>
</evidence>
<keyword evidence="7 8" id="KW-0472">Membrane</keyword>
<evidence type="ECO:0000256" key="4">
    <source>
        <dbReference type="ARBA" id="ARBA00022544"/>
    </source>
</evidence>
<evidence type="ECO:0000256" key="3">
    <source>
        <dbReference type="ARBA" id="ARBA00022448"/>
    </source>
</evidence>
<dbReference type="PANTHER" id="PTHR34975">
    <property type="entry name" value="SPORE GERMINATION PROTEIN A2"/>
    <property type="match status" value="1"/>
</dbReference>
<dbReference type="NCBIfam" id="TIGR00912">
    <property type="entry name" value="2A0309"/>
    <property type="match status" value="1"/>
</dbReference>
<evidence type="ECO:0000256" key="7">
    <source>
        <dbReference type="ARBA" id="ARBA00023136"/>
    </source>
</evidence>
<proteinExistence type="inferred from homology"/>
<accession>A0ABW6KER6</accession>
<feature type="transmembrane region" description="Helical" evidence="8">
    <location>
        <begin position="39"/>
        <end position="60"/>
    </location>
</feature>
<keyword evidence="4" id="KW-0309">Germination</keyword>
<name>A0ABW6KER6_9BACI</name>
<keyword evidence="3" id="KW-0813">Transport</keyword>
<evidence type="ECO:0000256" key="5">
    <source>
        <dbReference type="ARBA" id="ARBA00022692"/>
    </source>
</evidence>
<feature type="transmembrane region" description="Helical" evidence="8">
    <location>
        <begin position="184"/>
        <end position="207"/>
    </location>
</feature>
<dbReference type="EMBL" id="JBIACK010000005">
    <property type="protein sequence ID" value="MFE8701388.1"/>
    <property type="molecule type" value="Genomic_DNA"/>
</dbReference>
<dbReference type="InterPro" id="IPR004761">
    <property type="entry name" value="Spore_GerAB"/>
</dbReference>
<keyword evidence="6 8" id="KW-1133">Transmembrane helix</keyword>
<evidence type="ECO:0000256" key="1">
    <source>
        <dbReference type="ARBA" id="ARBA00004141"/>
    </source>
</evidence>
<comment type="caution">
    <text evidence="9">The sequence shown here is derived from an EMBL/GenBank/DDBJ whole genome shotgun (WGS) entry which is preliminary data.</text>
</comment>
<feature type="transmembrane region" description="Helical" evidence="8">
    <location>
        <begin position="219"/>
        <end position="240"/>
    </location>
</feature>
<protein>
    <submittedName>
        <fullName evidence="9">Endospore germination permease</fullName>
    </submittedName>
</protein>
<organism evidence="9 10">
    <name type="scientific">Cytobacillus spartinae</name>
    <dbReference type="NCBI Taxonomy" id="3299023"/>
    <lineage>
        <taxon>Bacteria</taxon>
        <taxon>Bacillati</taxon>
        <taxon>Bacillota</taxon>
        <taxon>Bacilli</taxon>
        <taxon>Bacillales</taxon>
        <taxon>Bacillaceae</taxon>
        <taxon>Cytobacillus</taxon>
    </lineage>
</organism>
<dbReference type="PANTHER" id="PTHR34975:SF2">
    <property type="entry name" value="SPORE GERMINATION PROTEIN A2"/>
    <property type="match status" value="1"/>
</dbReference>
<sequence>MNNKLVENLSLWQLFIVIFIFELGSAAVVGIGGEAKQDAWIAIAVATVLGIGLVAFYIILLSMVPGKNLFEVFCFCFGKWLGKLISLMYVIYFFYIAARVLRDFCELIASSIFEETPIEVIAISMILVVSYMLYLGLEVLGRASEIFIPYLFSFIIIIGIFILFSGEMEFTNLLPVLPEGLGPVFKAVFPSILTFPFGELIAFTILFPAITKRKKVLPVGILAVLVSGLVLIYNSIVQIATLGPEMKERSNFPLLSAAREISLLEFIERVDLIIVFIVMYGIIVKVGVFFYGGLKGLELIFNRSYRAMIVPIGTLIAFFSIEVSHNFAEHIQEGLEVVPMYFHVPFQIIIPMLVFPILYWKVKKQQKEKSQ</sequence>
<feature type="transmembrane region" description="Helical" evidence="8">
    <location>
        <begin position="147"/>
        <end position="164"/>
    </location>
</feature>
<evidence type="ECO:0000313" key="10">
    <source>
        <dbReference type="Proteomes" id="UP001601059"/>
    </source>
</evidence>
<gene>
    <name evidence="9" type="ORF">ACFYKX_12355</name>
</gene>
<evidence type="ECO:0000256" key="6">
    <source>
        <dbReference type="ARBA" id="ARBA00022989"/>
    </source>
</evidence>
<reference evidence="9 10" key="1">
    <citation type="submission" date="2024-08" db="EMBL/GenBank/DDBJ databases">
        <title>Two novel Cytobacillus novel species.</title>
        <authorList>
            <person name="Liu G."/>
        </authorList>
    </citation>
    <scope>NUCLEOTIDE SEQUENCE [LARGE SCALE GENOMIC DNA]</scope>
    <source>
        <strain evidence="9 10">FJAT-54145</strain>
    </source>
</reference>
<dbReference type="Pfam" id="PF03845">
    <property type="entry name" value="Spore_permease"/>
    <property type="match status" value="1"/>
</dbReference>
<feature type="transmembrane region" description="Helical" evidence="8">
    <location>
        <begin position="118"/>
        <end position="135"/>
    </location>
</feature>
<comment type="subcellular location">
    <subcellularLocation>
        <location evidence="1">Membrane</location>
        <topology evidence="1">Multi-pass membrane protein</topology>
    </subcellularLocation>
</comment>
<evidence type="ECO:0000256" key="2">
    <source>
        <dbReference type="ARBA" id="ARBA00007998"/>
    </source>
</evidence>
<feature type="transmembrane region" description="Helical" evidence="8">
    <location>
        <begin position="341"/>
        <end position="360"/>
    </location>
</feature>
<feature type="transmembrane region" description="Helical" evidence="8">
    <location>
        <begin position="304"/>
        <end position="321"/>
    </location>
</feature>
<feature type="transmembrane region" description="Helical" evidence="8">
    <location>
        <begin position="272"/>
        <end position="292"/>
    </location>
</feature>
<feature type="transmembrane region" description="Helical" evidence="8">
    <location>
        <begin position="12"/>
        <end position="33"/>
    </location>
</feature>